<dbReference type="AlphaFoldDB" id="A0A0N4XPQ3"/>
<evidence type="ECO:0000313" key="4">
    <source>
        <dbReference type="WBParaSite" id="NBR_0000450501-mRNA-1"/>
    </source>
</evidence>
<name>A0A0N4XPQ3_NIPBR</name>
<accession>A0A0N4XPQ3</accession>
<dbReference type="EMBL" id="UYSL01008575">
    <property type="protein sequence ID" value="VDL68095.1"/>
    <property type="molecule type" value="Genomic_DNA"/>
</dbReference>
<organism evidence="4">
    <name type="scientific">Nippostrongylus brasiliensis</name>
    <name type="common">Rat hookworm</name>
    <dbReference type="NCBI Taxonomy" id="27835"/>
    <lineage>
        <taxon>Eukaryota</taxon>
        <taxon>Metazoa</taxon>
        <taxon>Ecdysozoa</taxon>
        <taxon>Nematoda</taxon>
        <taxon>Chromadorea</taxon>
        <taxon>Rhabditida</taxon>
        <taxon>Rhabditina</taxon>
        <taxon>Rhabditomorpha</taxon>
        <taxon>Strongyloidea</taxon>
        <taxon>Heligmosomidae</taxon>
        <taxon>Nippostrongylus</taxon>
    </lineage>
</organism>
<proteinExistence type="predicted"/>
<dbReference type="Pfam" id="PF25354">
    <property type="entry name" value="Ig_NUP210_16th"/>
    <property type="match status" value="1"/>
</dbReference>
<dbReference type="InterPro" id="IPR057586">
    <property type="entry name" value="Ig_NUP210_16th"/>
</dbReference>
<reference evidence="4" key="1">
    <citation type="submission" date="2017-02" db="UniProtKB">
        <authorList>
            <consortium name="WormBaseParasite"/>
        </authorList>
    </citation>
    <scope>IDENTIFICATION</scope>
</reference>
<reference evidence="2 3" key="2">
    <citation type="submission" date="2018-11" db="EMBL/GenBank/DDBJ databases">
        <authorList>
            <consortium name="Pathogen Informatics"/>
        </authorList>
    </citation>
    <scope>NUCLEOTIDE SEQUENCE [LARGE SCALE GENOMIC DNA]</scope>
</reference>
<gene>
    <name evidence="2" type="ORF">NBR_LOCUS4506</name>
</gene>
<evidence type="ECO:0000259" key="1">
    <source>
        <dbReference type="Pfam" id="PF25354"/>
    </source>
</evidence>
<feature type="domain" description="NUP210 Ig-like" evidence="1">
    <location>
        <begin position="28"/>
        <end position="83"/>
    </location>
</feature>
<keyword evidence="3" id="KW-1185">Reference proteome</keyword>
<evidence type="ECO:0000313" key="2">
    <source>
        <dbReference type="EMBL" id="VDL68095.1"/>
    </source>
</evidence>
<dbReference type="STRING" id="27835.A0A0N4XPQ3"/>
<dbReference type="Proteomes" id="UP000271162">
    <property type="component" value="Unassembled WGS sequence"/>
</dbReference>
<dbReference type="WBParaSite" id="NBR_0000450501-mRNA-1">
    <property type="protein sequence ID" value="NBR_0000450501-mRNA-1"/>
    <property type="gene ID" value="NBR_0000450501"/>
</dbReference>
<protein>
    <submittedName>
        <fullName evidence="4">Phage tail protein</fullName>
    </submittedName>
</protein>
<sequence>MIWITDAPSQNVFVRLSATEQLHAFGRTLVVSDVICFASPLDGPTTWFSSGDLVEWLDANQGVAKLAQQGSTHVSVKVTNQTLTTLVGP</sequence>
<evidence type="ECO:0000313" key="3">
    <source>
        <dbReference type="Proteomes" id="UP000271162"/>
    </source>
</evidence>